<evidence type="ECO:0000256" key="1">
    <source>
        <dbReference type="ARBA" id="ARBA00006756"/>
    </source>
</evidence>
<dbReference type="AlphaFoldDB" id="A0A3M7DF79"/>
<keyword evidence="4" id="KW-0653">Protein transport</keyword>
<evidence type="ECO:0000256" key="2">
    <source>
        <dbReference type="ARBA" id="ARBA00022448"/>
    </source>
</evidence>
<gene>
    <name evidence="7" type="ORF">D0865_00132</name>
</gene>
<dbReference type="SUPFAM" id="SSF74788">
    <property type="entry name" value="Cullin repeat-like"/>
    <property type="match status" value="1"/>
</dbReference>
<evidence type="ECO:0000256" key="3">
    <source>
        <dbReference type="ARBA" id="ARBA00022483"/>
    </source>
</evidence>
<dbReference type="InterPro" id="IPR016159">
    <property type="entry name" value="Cullin_repeat-like_dom_sf"/>
</dbReference>
<proteinExistence type="inferred from homology"/>
<dbReference type="EMBL" id="QWIN01000003">
    <property type="protein sequence ID" value="RMY62975.1"/>
    <property type="molecule type" value="Genomic_DNA"/>
</dbReference>
<keyword evidence="3 4" id="KW-0268">Exocytosis</keyword>
<dbReference type="PANTHER" id="PTHR12542">
    <property type="entry name" value="EXOCYST COMPLEX PROTEIN EXO70"/>
    <property type="match status" value="1"/>
</dbReference>
<feature type="compositionally biased region" description="Basic and acidic residues" evidence="5">
    <location>
        <begin position="632"/>
        <end position="651"/>
    </location>
</feature>
<evidence type="ECO:0000256" key="4">
    <source>
        <dbReference type="RuleBase" id="RU365026"/>
    </source>
</evidence>
<dbReference type="GO" id="GO:0005546">
    <property type="term" value="F:phosphatidylinositol-4,5-bisphosphate binding"/>
    <property type="evidence" value="ECO:0007669"/>
    <property type="project" value="InterPro"/>
</dbReference>
<dbReference type="GO" id="GO:0006887">
    <property type="term" value="P:exocytosis"/>
    <property type="evidence" value="ECO:0007669"/>
    <property type="project" value="UniProtKB-KW"/>
</dbReference>
<accession>A0A3M7DF79</accession>
<evidence type="ECO:0000259" key="6">
    <source>
        <dbReference type="Pfam" id="PF03081"/>
    </source>
</evidence>
<keyword evidence="2 4" id="KW-0813">Transport</keyword>
<name>A0A3M7DF79_HORWE</name>
<dbReference type="VEuPathDB" id="FungiDB:BTJ68_07348"/>
<dbReference type="InterPro" id="IPR004140">
    <property type="entry name" value="Exo70"/>
</dbReference>
<dbReference type="Pfam" id="PF03081">
    <property type="entry name" value="Exo70_C"/>
    <property type="match status" value="1"/>
</dbReference>
<dbReference type="Proteomes" id="UP000270230">
    <property type="component" value="Unassembled WGS sequence"/>
</dbReference>
<dbReference type="GO" id="GO:0015031">
    <property type="term" value="P:protein transport"/>
    <property type="evidence" value="ECO:0007669"/>
    <property type="project" value="UniProtKB-KW"/>
</dbReference>
<dbReference type="OrthoDB" id="1922221at2759"/>
<dbReference type="PANTHER" id="PTHR12542:SF41">
    <property type="entry name" value="EXOCYST COMPLEX COMPONENT 7"/>
    <property type="match status" value="1"/>
</dbReference>
<comment type="subcellular location">
    <subcellularLocation>
        <location evidence="4">Bud</location>
    </subcellularLocation>
    <subcellularLocation>
        <location evidence="4">Bud neck</location>
    </subcellularLocation>
</comment>
<protein>
    <recommendedName>
        <fullName evidence="4">Exocyst complex protein EXO70</fullName>
    </recommendedName>
</protein>
<comment type="caution">
    <text evidence="7">The sequence shown here is derived from an EMBL/GenBank/DDBJ whole genome shotgun (WGS) entry which is preliminary data.</text>
</comment>
<dbReference type="GO" id="GO:0000145">
    <property type="term" value="C:exocyst"/>
    <property type="evidence" value="ECO:0007669"/>
    <property type="project" value="InterPro"/>
</dbReference>
<feature type="region of interest" description="Disordered" evidence="5">
    <location>
        <begin position="624"/>
        <end position="658"/>
    </location>
</feature>
<comment type="function">
    <text evidence="4">Involved in the secretory pathway as part of the exocyst complex which tethers secretory vesicles to the sites of exocytosis. Also plays a role in the assembly of the exocyst.</text>
</comment>
<dbReference type="Gene3D" id="1.20.1280.170">
    <property type="entry name" value="Exocyst complex component Exo70"/>
    <property type="match status" value="1"/>
</dbReference>
<sequence>MAAPRRGAYAEEAAEVEVLNANVEKMKALRKKIAASHDRLEESGKIVGDALGPMYANTQHLQTMGRNIDAIQEQIEKLKAPLDSRDREEQIIRSRPEKVGLQEYMSSIDRTSKALRGLRSANIKSNQKAIADLNNLLQVGMQNLEQVFRDVLRRDSTPIEPLKQLTTKQDFPRLHPKTISQLRTINQHVAGYASQVSQPGALSPSARAYATERGQYITLSLSNLATATMSTARKVNADAVYKQGSNGITLYAQGLQGMYTAEYDSITNVFAREEWGAVLQATCQDSLGAFGKTMQKLASHVQENLLTDCYLAYEIVDVVSKASLELESRTGELKHAISDALKPVRETAKSSLPRLLNDVRTKVQQMPTLPQDGSGVPLTSDIMTRLQLMTSYLPPVCSLLRSLGDGGWSAPNTGSSSSSIPTMKSFDVGADGKDLFSHYATDTIDALLTNLDSRAKAMLRGRSLQGVFLANNISIVERMISTSELGSLLSSAQKLEQWRKASTRAYMDAWKEPSTHLLDQITAKAPRPTSTGQAVDSAAVVKSLSSKDKDNIKEKFRNFNTSFDEMVQRHKSYKMESEVRRQLGKEVQSFMEPLYTRFFDRYHEIDKGKGNERRQSGIAMDLMNKLMGRQQDGSKSEGRDPEVKEATEERSATNAADV</sequence>
<feature type="domain" description="Exocyst complex subunit Exo70 C-terminal" evidence="6">
    <location>
        <begin position="245"/>
        <end position="612"/>
    </location>
</feature>
<dbReference type="GO" id="GO:0005935">
    <property type="term" value="C:cellular bud neck"/>
    <property type="evidence" value="ECO:0007669"/>
    <property type="project" value="UniProtKB-SubCell"/>
</dbReference>
<evidence type="ECO:0000256" key="5">
    <source>
        <dbReference type="SAM" id="MobiDB-lite"/>
    </source>
</evidence>
<dbReference type="Pfam" id="PF20669">
    <property type="entry name" value="Exo70_N"/>
    <property type="match status" value="1"/>
</dbReference>
<reference evidence="7 8" key="1">
    <citation type="journal article" date="2018" name="BMC Genomics">
        <title>Genomic evidence for intraspecific hybridization in a clonal and extremely halotolerant yeast.</title>
        <authorList>
            <person name="Gostincar C."/>
            <person name="Stajich J.E."/>
            <person name="Zupancic J."/>
            <person name="Zalar P."/>
            <person name="Gunde-Cimerman N."/>
        </authorList>
    </citation>
    <scope>NUCLEOTIDE SEQUENCE [LARGE SCALE GENOMIC DNA]</scope>
    <source>
        <strain evidence="7 8">EXF-151</strain>
    </source>
</reference>
<evidence type="ECO:0000313" key="8">
    <source>
        <dbReference type="Proteomes" id="UP000270230"/>
    </source>
</evidence>
<organism evidence="7 8">
    <name type="scientific">Hortaea werneckii</name>
    <name type="common">Black yeast</name>
    <name type="synonym">Cladosporium werneckii</name>
    <dbReference type="NCBI Taxonomy" id="91943"/>
    <lineage>
        <taxon>Eukaryota</taxon>
        <taxon>Fungi</taxon>
        <taxon>Dikarya</taxon>
        <taxon>Ascomycota</taxon>
        <taxon>Pezizomycotina</taxon>
        <taxon>Dothideomycetes</taxon>
        <taxon>Dothideomycetidae</taxon>
        <taxon>Mycosphaerellales</taxon>
        <taxon>Teratosphaeriaceae</taxon>
        <taxon>Hortaea</taxon>
    </lineage>
</organism>
<dbReference type="InterPro" id="IPR046364">
    <property type="entry name" value="Exo70_C"/>
</dbReference>
<evidence type="ECO:0000313" key="7">
    <source>
        <dbReference type="EMBL" id="RMY62975.1"/>
    </source>
</evidence>
<comment type="similarity">
    <text evidence="1 4">Belongs to the EXO70 family.</text>
</comment>